<feature type="compositionally biased region" description="Gly residues" evidence="1">
    <location>
        <begin position="166"/>
        <end position="179"/>
    </location>
</feature>
<reference evidence="3" key="1">
    <citation type="submission" date="2016-10" db="EMBL/GenBank/DDBJ databases">
        <authorList>
            <person name="Varghese N."/>
            <person name="Submissions S."/>
        </authorList>
    </citation>
    <scope>NUCLEOTIDE SEQUENCE [LARGE SCALE GENOMIC DNA]</scope>
    <source>
        <strain evidence="3">DSM 16858</strain>
    </source>
</reference>
<evidence type="ECO:0000313" key="3">
    <source>
        <dbReference type="Proteomes" id="UP000199181"/>
    </source>
</evidence>
<feature type="region of interest" description="Disordered" evidence="1">
    <location>
        <begin position="212"/>
        <end position="252"/>
    </location>
</feature>
<feature type="region of interest" description="Disordered" evidence="1">
    <location>
        <begin position="105"/>
        <end position="185"/>
    </location>
</feature>
<dbReference type="RefSeq" id="WP_143075999.1">
    <property type="nucleotide sequence ID" value="NZ_FOIJ01000003.1"/>
</dbReference>
<name>A0A1I0EX10_9BACT</name>
<dbReference type="AlphaFoldDB" id="A0A1I0EX10"/>
<dbReference type="EMBL" id="FOIJ01000003">
    <property type="protein sequence ID" value="SET49696.1"/>
    <property type="molecule type" value="Genomic_DNA"/>
</dbReference>
<feature type="compositionally biased region" description="Low complexity" evidence="1">
    <location>
        <begin position="28"/>
        <end position="43"/>
    </location>
</feature>
<gene>
    <name evidence="2" type="ORF">SAMN05443639_103156</name>
</gene>
<feature type="compositionally biased region" description="Low complexity" evidence="1">
    <location>
        <begin position="148"/>
        <end position="165"/>
    </location>
</feature>
<feature type="compositionally biased region" description="Polar residues" evidence="1">
    <location>
        <begin position="240"/>
        <end position="252"/>
    </location>
</feature>
<evidence type="ECO:0000313" key="2">
    <source>
        <dbReference type="EMBL" id="SET49696.1"/>
    </source>
</evidence>
<feature type="compositionally biased region" description="Gly residues" evidence="1">
    <location>
        <begin position="114"/>
        <end position="138"/>
    </location>
</feature>
<dbReference type="Proteomes" id="UP000199181">
    <property type="component" value="Unassembled WGS sequence"/>
</dbReference>
<organism evidence="2 3">
    <name type="scientific">Stigmatella erecta</name>
    <dbReference type="NCBI Taxonomy" id="83460"/>
    <lineage>
        <taxon>Bacteria</taxon>
        <taxon>Pseudomonadati</taxon>
        <taxon>Myxococcota</taxon>
        <taxon>Myxococcia</taxon>
        <taxon>Myxococcales</taxon>
        <taxon>Cystobacterineae</taxon>
        <taxon>Archangiaceae</taxon>
        <taxon>Stigmatella</taxon>
    </lineage>
</organism>
<protein>
    <submittedName>
        <fullName evidence="2">Uncharacterized protein</fullName>
    </submittedName>
</protein>
<feature type="region of interest" description="Disordered" evidence="1">
    <location>
        <begin position="25"/>
        <end position="51"/>
    </location>
</feature>
<keyword evidence="3" id="KW-1185">Reference proteome</keyword>
<dbReference type="PROSITE" id="PS51257">
    <property type="entry name" value="PROKAR_LIPOPROTEIN"/>
    <property type="match status" value="1"/>
</dbReference>
<feature type="region of interest" description="Disordered" evidence="1">
    <location>
        <begin position="343"/>
        <end position="363"/>
    </location>
</feature>
<sequence length="363" mass="35930">MKHGSKGSQWLGAVALVASTLMGGCGESASSTDTSTDTTPDVSQAVETTQDASDAVEVSSLLRGLDKLRPQAVEGFHCDAEPDITTVEVCGKSLPATVHLEWTDCAAPSRPDGHGGPGGGGNHPPGGGGGNRPPGGDGNRPPPPPPGGDSAPPQDGAGTGVRSQSAGGGGGGPGPGRGPSSGTVDIVNTYSATADCTGAVTQNQTVTFEVSSTHAEGEVSTAKGSTSSTAELVEGKPPQRKSTQADVTRTRTDASGTVVTSIHLVGAMSVAFSSDDPPVRTIDGAYTEEALDGTQASVTLAGIVRPPRDVCPWPTGGTLTRTGADGIAQVLSFGPACGDATLDGTAVSLPERGGPRRPGSGHP</sequence>
<proteinExistence type="predicted"/>
<accession>A0A1I0EX10</accession>
<evidence type="ECO:0000256" key="1">
    <source>
        <dbReference type="SAM" id="MobiDB-lite"/>
    </source>
</evidence>